<organism evidence="1 2">
    <name type="scientific">Silvimonas amylolytica</name>
    <dbReference type="NCBI Taxonomy" id="449663"/>
    <lineage>
        <taxon>Bacteria</taxon>
        <taxon>Pseudomonadati</taxon>
        <taxon>Pseudomonadota</taxon>
        <taxon>Betaproteobacteria</taxon>
        <taxon>Neisseriales</taxon>
        <taxon>Chitinibacteraceae</taxon>
        <taxon>Silvimonas</taxon>
    </lineage>
</organism>
<evidence type="ECO:0000313" key="1">
    <source>
        <dbReference type="EMBL" id="GGP24183.1"/>
    </source>
</evidence>
<proteinExistence type="predicted"/>
<protein>
    <submittedName>
        <fullName evidence="1">Uncharacterized protein</fullName>
    </submittedName>
</protein>
<sequence>MRVKGSELPVQQLQPGVVTDHICDLGVGSQHQTQIVCDRSETRPLVWSAYKHNTGNPL</sequence>
<name>A0ABQ2PFR8_9NEIS</name>
<gene>
    <name evidence="1" type="ORF">GCM10010971_00020</name>
</gene>
<dbReference type="Proteomes" id="UP000621859">
    <property type="component" value="Unassembled WGS sequence"/>
</dbReference>
<accession>A0ABQ2PFR8</accession>
<keyword evidence="2" id="KW-1185">Reference proteome</keyword>
<dbReference type="EMBL" id="BMLY01000001">
    <property type="protein sequence ID" value="GGP24183.1"/>
    <property type="molecule type" value="Genomic_DNA"/>
</dbReference>
<reference evidence="2" key="1">
    <citation type="journal article" date="2019" name="Int. J. Syst. Evol. Microbiol.">
        <title>The Global Catalogue of Microorganisms (GCM) 10K type strain sequencing project: providing services to taxonomists for standard genome sequencing and annotation.</title>
        <authorList>
            <consortium name="The Broad Institute Genomics Platform"/>
            <consortium name="The Broad Institute Genome Sequencing Center for Infectious Disease"/>
            <person name="Wu L."/>
            <person name="Ma J."/>
        </authorList>
    </citation>
    <scope>NUCLEOTIDE SEQUENCE [LARGE SCALE GENOMIC DNA]</scope>
    <source>
        <strain evidence="2">CGMCC 1.8860</strain>
    </source>
</reference>
<comment type="caution">
    <text evidence="1">The sequence shown here is derived from an EMBL/GenBank/DDBJ whole genome shotgun (WGS) entry which is preliminary data.</text>
</comment>
<evidence type="ECO:0000313" key="2">
    <source>
        <dbReference type="Proteomes" id="UP000621859"/>
    </source>
</evidence>